<protein>
    <submittedName>
        <fullName evidence="1">Uncharacterized protein</fullName>
    </submittedName>
</protein>
<dbReference type="Proteomes" id="UP000006138">
    <property type="component" value="Chromosome"/>
</dbReference>
<name>A0A9R0NQ12_AMYMS</name>
<evidence type="ECO:0000313" key="1">
    <source>
        <dbReference type="EMBL" id="AEK38509.1"/>
    </source>
</evidence>
<dbReference type="EMBL" id="CP002896">
    <property type="protein sequence ID" value="AEK38509.1"/>
    <property type="molecule type" value="Genomic_DNA"/>
</dbReference>
<reference evidence="1 2" key="1">
    <citation type="journal article" date="2011" name="J. Bacteriol.">
        <title>Whole genome sequence of the rifamycin B-producing strain Amycolatopsis mediterranei S699.</title>
        <authorList>
            <person name="Verma M."/>
            <person name="Kaur J."/>
            <person name="Kumar M."/>
            <person name="Kumari K."/>
            <person name="Saxena A."/>
            <person name="Anand S."/>
            <person name="Nigam A."/>
            <person name="Ravi V."/>
            <person name="Raghuvanshi S."/>
            <person name="Khurana P."/>
            <person name="Tyagi A.K."/>
            <person name="Khurana J.P."/>
            <person name="Lal R."/>
        </authorList>
    </citation>
    <scope>NUCLEOTIDE SEQUENCE [LARGE SCALE GENOMIC DNA]</scope>
    <source>
        <strain evidence="1 2">S699</strain>
    </source>
</reference>
<dbReference type="KEGG" id="amn:RAM_00070"/>
<organism evidence="1 2">
    <name type="scientific">Amycolatopsis mediterranei (strain S699)</name>
    <name type="common">Nocardia mediterranei</name>
    <dbReference type="NCBI Taxonomy" id="713604"/>
    <lineage>
        <taxon>Bacteria</taxon>
        <taxon>Bacillati</taxon>
        <taxon>Actinomycetota</taxon>
        <taxon>Actinomycetes</taxon>
        <taxon>Pseudonocardiales</taxon>
        <taxon>Pseudonocardiaceae</taxon>
        <taxon>Amycolatopsis</taxon>
    </lineage>
</organism>
<keyword evidence="2" id="KW-1185">Reference proteome</keyword>
<accession>A0A9R0NQ12</accession>
<sequence>MDVEAVREATAMFSSFDYKYGGGRPKSLVASFLDQEILPTSKTACVRSVVKAFVDVIRLLYRGASARLELRQERVLGESRP</sequence>
<dbReference type="RefSeq" id="WP_014466489.1">
    <property type="nucleotide sequence ID" value="NC_017186.1"/>
</dbReference>
<proteinExistence type="predicted"/>
<dbReference type="GeneID" id="92867812"/>
<dbReference type="AlphaFoldDB" id="A0A9R0NQ12"/>
<evidence type="ECO:0000313" key="2">
    <source>
        <dbReference type="Proteomes" id="UP000006138"/>
    </source>
</evidence>
<gene>
    <name evidence="1" type="ordered locus">RAM_00070</name>
</gene>